<reference evidence="1 2" key="2">
    <citation type="submission" date="2018-11" db="EMBL/GenBank/DDBJ databases">
        <authorList>
            <consortium name="Pathogen Informatics"/>
        </authorList>
    </citation>
    <scope>NUCLEOTIDE SEQUENCE [LARGE SCALE GENOMIC DNA]</scope>
    <source>
        <strain evidence="1 2">Costa Rica</strain>
    </source>
</reference>
<evidence type="ECO:0000313" key="1">
    <source>
        <dbReference type="EMBL" id="VDM61680.1"/>
    </source>
</evidence>
<protein>
    <submittedName>
        <fullName evidence="3">Secreted protein</fullName>
    </submittedName>
</protein>
<evidence type="ECO:0000313" key="2">
    <source>
        <dbReference type="Proteomes" id="UP000267027"/>
    </source>
</evidence>
<reference evidence="3" key="1">
    <citation type="submission" date="2017-02" db="UniProtKB">
        <authorList>
            <consortium name="WormBaseParasite"/>
        </authorList>
    </citation>
    <scope>IDENTIFICATION</scope>
</reference>
<sequence length="193" mass="21564">MDVCGFAVCLLVICVRYMEHFNTTISTIPPILHFYWACHLCALYGALQHHHLYYTSYIALLLAAPHLGDTDAVVGPGRSLSTAIDGSSIFLERCQARTVPHLPGFGVFPTLSLSSVRIIPPLVPPPRSLSDFIPQRFDVCRVVCFCRSARSAFIRQCVALIDDLIHSVINAVYSTTSYNSELPDHIEFLRLHY</sequence>
<dbReference type="Proteomes" id="UP000267027">
    <property type="component" value="Unassembled WGS sequence"/>
</dbReference>
<organism evidence="3">
    <name type="scientific">Angiostrongylus costaricensis</name>
    <name type="common">Nematode worm</name>
    <dbReference type="NCBI Taxonomy" id="334426"/>
    <lineage>
        <taxon>Eukaryota</taxon>
        <taxon>Metazoa</taxon>
        <taxon>Ecdysozoa</taxon>
        <taxon>Nematoda</taxon>
        <taxon>Chromadorea</taxon>
        <taxon>Rhabditida</taxon>
        <taxon>Rhabditina</taxon>
        <taxon>Rhabditomorpha</taxon>
        <taxon>Strongyloidea</taxon>
        <taxon>Metastrongylidae</taxon>
        <taxon>Angiostrongylus</taxon>
    </lineage>
</organism>
<accession>A0A0R3PVM3</accession>
<gene>
    <name evidence="1" type="ORF">ACOC_LOCUS10095</name>
</gene>
<proteinExistence type="predicted"/>
<dbReference type="WBParaSite" id="ACOC_0001009401-mRNA-1">
    <property type="protein sequence ID" value="ACOC_0001009401-mRNA-1"/>
    <property type="gene ID" value="ACOC_0001009401"/>
</dbReference>
<name>A0A0R3PVM3_ANGCS</name>
<evidence type="ECO:0000313" key="3">
    <source>
        <dbReference type="WBParaSite" id="ACOC_0001009401-mRNA-1"/>
    </source>
</evidence>
<dbReference type="AlphaFoldDB" id="A0A0R3PVM3"/>
<keyword evidence="2" id="KW-1185">Reference proteome</keyword>
<dbReference type="EMBL" id="UYYA01004409">
    <property type="protein sequence ID" value="VDM61680.1"/>
    <property type="molecule type" value="Genomic_DNA"/>
</dbReference>